<feature type="domain" description="Bulb-type lectin" evidence="5">
    <location>
        <begin position="25"/>
        <end position="146"/>
    </location>
</feature>
<organism evidence="6 7">
    <name type="scientific">Hibiscus sabdariffa</name>
    <name type="common">roselle</name>
    <dbReference type="NCBI Taxonomy" id="183260"/>
    <lineage>
        <taxon>Eukaryota</taxon>
        <taxon>Viridiplantae</taxon>
        <taxon>Streptophyta</taxon>
        <taxon>Embryophyta</taxon>
        <taxon>Tracheophyta</taxon>
        <taxon>Spermatophyta</taxon>
        <taxon>Magnoliopsida</taxon>
        <taxon>eudicotyledons</taxon>
        <taxon>Gunneridae</taxon>
        <taxon>Pentapetalae</taxon>
        <taxon>rosids</taxon>
        <taxon>malvids</taxon>
        <taxon>Malvales</taxon>
        <taxon>Malvaceae</taxon>
        <taxon>Malvoideae</taxon>
        <taxon>Hibiscus</taxon>
    </lineage>
</organism>
<comment type="caution">
    <text evidence="6">The sequence shown here is derived from an EMBL/GenBank/DDBJ whole genome shotgun (WGS) entry which is preliminary data.</text>
</comment>
<evidence type="ECO:0000256" key="4">
    <source>
        <dbReference type="SAM" id="SignalP"/>
    </source>
</evidence>
<keyword evidence="7" id="KW-1185">Reference proteome</keyword>
<evidence type="ECO:0000313" key="6">
    <source>
        <dbReference type="EMBL" id="KAK8999345.1"/>
    </source>
</evidence>
<name>A0ABR2QFN9_9ROSI</name>
<proteinExistence type="predicted"/>
<dbReference type="InterPro" id="IPR036426">
    <property type="entry name" value="Bulb-type_lectin_dom_sf"/>
</dbReference>
<gene>
    <name evidence="6" type="ORF">V6N11_070518</name>
</gene>
<evidence type="ECO:0000256" key="1">
    <source>
        <dbReference type="ARBA" id="ARBA00022729"/>
    </source>
</evidence>
<dbReference type="Pfam" id="PF01453">
    <property type="entry name" value="B_lectin"/>
    <property type="match status" value="1"/>
</dbReference>
<dbReference type="SUPFAM" id="SSF51110">
    <property type="entry name" value="alpha-D-mannose-specific plant lectins"/>
    <property type="match status" value="1"/>
</dbReference>
<dbReference type="PANTHER" id="PTHR32444:SF183">
    <property type="entry name" value="APPLE DOMAIN-CONTAINING PROTEIN"/>
    <property type="match status" value="1"/>
</dbReference>
<protein>
    <recommendedName>
        <fullName evidence="5">Bulb-type lectin domain-containing protein</fullName>
    </recommendedName>
</protein>
<dbReference type="InterPro" id="IPR001480">
    <property type="entry name" value="Bulb-type_lectin_dom"/>
</dbReference>
<dbReference type="PROSITE" id="PS50927">
    <property type="entry name" value="BULB_LECTIN"/>
    <property type="match status" value="1"/>
</dbReference>
<feature type="chain" id="PRO_5046342064" description="Bulb-type lectin domain-containing protein" evidence="4">
    <location>
        <begin position="25"/>
        <end position="204"/>
    </location>
</feature>
<dbReference type="PANTHER" id="PTHR32444">
    <property type="entry name" value="BULB-TYPE LECTIN DOMAIN-CONTAINING PROTEIN"/>
    <property type="match status" value="1"/>
</dbReference>
<feature type="signal peptide" evidence="4">
    <location>
        <begin position="1"/>
        <end position="24"/>
    </location>
</feature>
<evidence type="ECO:0000259" key="5">
    <source>
        <dbReference type="PROSITE" id="PS50927"/>
    </source>
</evidence>
<dbReference type="Proteomes" id="UP001396334">
    <property type="component" value="Unassembled WGS sequence"/>
</dbReference>
<dbReference type="EMBL" id="JBBPBN010000040">
    <property type="protein sequence ID" value="KAK8999345.1"/>
    <property type="molecule type" value="Genomic_DNA"/>
</dbReference>
<sequence length="204" mass="22663">MGGSKWSFSCSLFTFLFLITGTSTQDIIFPGESIKDGETLVSAGGSFELGFFSPGSSKNRYVGIWYMKVSSGTVVWVANRETLVPDKSGVLSVTGQGIITLLNGKHSLVWSSNMSKAARSPVVQLMESGNLVVKERNDHNLERTLWESFDYPGDSFLPEMKIGRNFITGFEMYLTYWKNTVLMLKFVHGEMVLGIPKMNSNSRT</sequence>
<dbReference type="CDD" id="cd00028">
    <property type="entry name" value="B_lectin"/>
    <property type="match status" value="1"/>
</dbReference>
<evidence type="ECO:0000256" key="2">
    <source>
        <dbReference type="ARBA" id="ARBA00023157"/>
    </source>
</evidence>
<reference evidence="6 7" key="1">
    <citation type="journal article" date="2024" name="G3 (Bethesda)">
        <title>Genome assembly of Hibiscus sabdariffa L. provides insights into metabolisms of medicinal natural products.</title>
        <authorList>
            <person name="Kim T."/>
        </authorList>
    </citation>
    <scope>NUCLEOTIDE SEQUENCE [LARGE SCALE GENOMIC DNA]</scope>
    <source>
        <strain evidence="6">TK-2024</strain>
        <tissue evidence="6">Old leaves</tissue>
    </source>
</reference>
<evidence type="ECO:0000313" key="7">
    <source>
        <dbReference type="Proteomes" id="UP001396334"/>
    </source>
</evidence>
<dbReference type="Gene3D" id="2.90.10.10">
    <property type="entry name" value="Bulb-type lectin domain"/>
    <property type="match status" value="1"/>
</dbReference>
<dbReference type="SMART" id="SM00108">
    <property type="entry name" value="B_lectin"/>
    <property type="match status" value="1"/>
</dbReference>
<keyword evidence="3" id="KW-0325">Glycoprotein</keyword>
<keyword evidence="2" id="KW-1015">Disulfide bond</keyword>
<accession>A0ABR2QFN9</accession>
<keyword evidence="1 4" id="KW-0732">Signal</keyword>
<evidence type="ECO:0000256" key="3">
    <source>
        <dbReference type="ARBA" id="ARBA00023180"/>
    </source>
</evidence>